<dbReference type="GO" id="GO:0003677">
    <property type="term" value="F:DNA binding"/>
    <property type="evidence" value="ECO:0007669"/>
    <property type="project" value="InterPro"/>
</dbReference>
<dbReference type="InterPro" id="IPR025194">
    <property type="entry name" value="RodZ-like_C"/>
</dbReference>
<dbReference type="RefSeq" id="WP_236982193.1">
    <property type="nucleotide sequence ID" value="NZ_AP023086.1"/>
</dbReference>
<evidence type="ECO:0000313" key="3">
    <source>
        <dbReference type="EMBL" id="BCD98086.1"/>
    </source>
</evidence>
<gene>
    <name evidence="3" type="ORF">MARGE09_P2287</name>
</gene>
<evidence type="ECO:0000259" key="2">
    <source>
        <dbReference type="Pfam" id="PF13464"/>
    </source>
</evidence>
<dbReference type="PANTHER" id="PTHR34475:SF1">
    <property type="entry name" value="CYTOSKELETON PROTEIN RODZ"/>
    <property type="match status" value="1"/>
</dbReference>
<keyword evidence="1" id="KW-1133">Transmembrane helix</keyword>
<name>A0AAN2BKJ8_9GAMM</name>
<proteinExistence type="predicted"/>
<evidence type="ECO:0000256" key="1">
    <source>
        <dbReference type="SAM" id="Phobius"/>
    </source>
</evidence>
<keyword evidence="1" id="KW-0472">Membrane</keyword>
<reference evidence="3 4" key="1">
    <citation type="journal article" date="2022" name="IScience">
        <title>An ultrasensitive nanofiber-based assay for enzymatic hydrolysis and deep-sea microbial degradation of cellulose.</title>
        <authorList>
            <person name="Tsudome M."/>
            <person name="Tachioka M."/>
            <person name="Miyazaki M."/>
            <person name="Uchimura K."/>
            <person name="Tsuda M."/>
            <person name="Takaki Y."/>
            <person name="Deguchi S."/>
        </authorList>
    </citation>
    <scope>NUCLEOTIDE SEQUENCE [LARGE SCALE GENOMIC DNA]</scope>
    <source>
        <strain evidence="3 4">GE09</strain>
    </source>
</reference>
<dbReference type="InterPro" id="IPR010982">
    <property type="entry name" value="Lambda_DNA-bd_dom_sf"/>
</dbReference>
<dbReference type="InterPro" id="IPR050400">
    <property type="entry name" value="Bact_Cytoskel_RodZ"/>
</dbReference>
<dbReference type="Pfam" id="PF13464">
    <property type="entry name" value="RodZ_C"/>
    <property type="match status" value="1"/>
</dbReference>
<feature type="transmembrane region" description="Helical" evidence="1">
    <location>
        <begin position="106"/>
        <end position="127"/>
    </location>
</feature>
<dbReference type="AlphaFoldDB" id="A0AAN2BKJ8"/>
<sequence>MTLTQASGLTPGQQLSAARKQQGKTLVQIAEATRIFETRLEAIERDDYSAAGTAPAFVIGYVKTYAKQVGLDGKPLVTVVEAYFKQKKLSEEQNNPVVAPRKNVNWPPWVATAVALIIFIGLGQWFFAQQKEKMADDAIVVNNSAELAPSLSSVKALEQKVPLTQRDENLMSRDLVASVEESKEQEPIKAASSSVASSMAIAPDVNSGSQNTPENIVKSETPVAQSANAESVSLKLQTEASSSDVLKLVFTADCWVEVADASGRKQVAKLAKAGDEIQLLGKAPFDLKLGDAAAATGFVNGRALDLTASPGRRVLRIQVGP</sequence>
<dbReference type="KEGG" id="marq:MARGE09_P2287"/>
<keyword evidence="1" id="KW-0812">Transmembrane</keyword>
<protein>
    <submittedName>
        <fullName evidence="3">Cytoskeleton protein RodZ</fullName>
    </submittedName>
</protein>
<dbReference type="Proteomes" id="UP001320119">
    <property type="component" value="Chromosome"/>
</dbReference>
<organism evidence="3 4">
    <name type="scientific">Marinagarivorans cellulosilyticus</name>
    <dbReference type="NCBI Taxonomy" id="2721545"/>
    <lineage>
        <taxon>Bacteria</taxon>
        <taxon>Pseudomonadati</taxon>
        <taxon>Pseudomonadota</taxon>
        <taxon>Gammaproteobacteria</taxon>
        <taxon>Cellvibrionales</taxon>
        <taxon>Cellvibrionaceae</taxon>
        <taxon>Marinagarivorans</taxon>
    </lineage>
</organism>
<accession>A0AAN2BKJ8</accession>
<evidence type="ECO:0000313" key="4">
    <source>
        <dbReference type="Proteomes" id="UP001320119"/>
    </source>
</evidence>
<keyword evidence="4" id="KW-1185">Reference proteome</keyword>
<dbReference type="Pfam" id="PF13413">
    <property type="entry name" value="HTH_25"/>
    <property type="match status" value="1"/>
</dbReference>
<dbReference type="EMBL" id="AP023086">
    <property type="protein sequence ID" value="BCD98086.1"/>
    <property type="molecule type" value="Genomic_DNA"/>
</dbReference>
<feature type="domain" description="Cytoskeleton protein RodZ-like C-terminal" evidence="2">
    <location>
        <begin position="248"/>
        <end position="317"/>
    </location>
</feature>
<dbReference type="Gene3D" id="1.10.260.40">
    <property type="entry name" value="lambda repressor-like DNA-binding domains"/>
    <property type="match status" value="1"/>
</dbReference>
<dbReference type="PANTHER" id="PTHR34475">
    <property type="match status" value="1"/>
</dbReference>